<evidence type="ECO:0000313" key="3">
    <source>
        <dbReference type="Proteomes" id="UP000789396"/>
    </source>
</evidence>
<feature type="transmembrane region" description="Helical" evidence="1">
    <location>
        <begin position="6"/>
        <end position="25"/>
    </location>
</feature>
<feature type="non-terminal residue" evidence="2">
    <location>
        <position position="1"/>
    </location>
</feature>
<keyword evidence="1" id="KW-0812">Transmembrane</keyword>
<reference evidence="2" key="1">
    <citation type="submission" date="2021-06" db="EMBL/GenBank/DDBJ databases">
        <authorList>
            <person name="Kallberg Y."/>
            <person name="Tangrot J."/>
            <person name="Rosling A."/>
        </authorList>
    </citation>
    <scope>NUCLEOTIDE SEQUENCE</scope>
    <source>
        <strain evidence="2">IN212</strain>
    </source>
</reference>
<organism evidence="2 3">
    <name type="scientific">Racocetra fulgida</name>
    <dbReference type="NCBI Taxonomy" id="60492"/>
    <lineage>
        <taxon>Eukaryota</taxon>
        <taxon>Fungi</taxon>
        <taxon>Fungi incertae sedis</taxon>
        <taxon>Mucoromycota</taxon>
        <taxon>Glomeromycotina</taxon>
        <taxon>Glomeromycetes</taxon>
        <taxon>Diversisporales</taxon>
        <taxon>Gigasporaceae</taxon>
        <taxon>Racocetra</taxon>
    </lineage>
</organism>
<comment type="caution">
    <text evidence="2">The sequence shown here is derived from an EMBL/GenBank/DDBJ whole genome shotgun (WGS) entry which is preliminary data.</text>
</comment>
<name>A0A9N8WRC2_9GLOM</name>
<dbReference type="Proteomes" id="UP000789396">
    <property type="component" value="Unassembled WGS sequence"/>
</dbReference>
<evidence type="ECO:0000256" key="1">
    <source>
        <dbReference type="SAM" id="Phobius"/>
    </source>
</evidence>
<keyword evidence="3" id="KW-1185">Reference proteome</keyword>
<gene>
    <name evidence="2" type="ORF">RFULGI_LOCUS2118</name>
</gene>
<sequence length="65" mass="7532">SDVLHYIGTMEITALLLVLYFKIYFIKRNNINFYFTYYKVNSVNSVNSVKTNSQQINTVAISNDS</sequence>
<protein>
    <submittedName>
        <fullName evidence="2">18628_t:CDS:1</fullName>
    </submittedName>
</protein>
<keyword evidence="1" id="KW-1133">Transmembrane helix</keyword>
<dbReference type="EMBL" id="CAJVPZ010001514">
    <property type="protein sequence ID" value="CAG8494014.1"/>
    <property type="molecule type" value="Genomic_DNA"/>
</dbReference>
<proteinExistence type="predicted"/>
<keyword evidence="1" id="KW-0472">Membrane</keyword>
<evidence type="ECO:0000313" key="2">
    <source>
        <dbReference type="EMBL" id="CAG8494014.1"/>
    </source>
</evidence>
<dbReference type="AlphaFoldDB" id="A0A9N8WRC2"/>
<accession>A0A9N8WRC2</accession>